<reference evidence="1 2" key="1">
    <citation type="submission" date="2015-05" db="EMBL/GenBank/DDBJ databases">
        <title>Draft genome sequence of Microvirga vignae strain BR3299, a novel nitrogen fixing bacteria isolated from Brazil semi-aired region.</title>
        <authorList>
            <person name="Zilli J.E."/>
            <person name="Passos S.R."/>
            <person name="Leite J."/>
            <person name="Baldani J.I."/>
            <person name="Xavier G.R."/>
            <person name="Rumjaneck N.G."/>
            <person name="Simoes-Araujo J.L."/>
        </authorList>
    </citation>
    <scope>NUCLEOTIDE SEQUENCE [LARGE SCALE GENOMIC DNA]</scope>
    <source>
        <strain evidence="1 2">BR3299</strain>
    </source>
</reference>
<dbReference type="EMBL" id="LCYG01000020">
    <property type="protein sequence ID" value="KLK93419.1"/>
    <property type="molecule type" value="Genomic_DNA"/>
</dbReference>
<keyword evidence="2" id="KW-1185">Reference proteome</keyword>
<evidence type="ECO:0000313" key="2">
    <source>
        <dbReference type="Proteomes" id="UP000035489"/>
    </source>
</evidence>
<dbReference type="AlphaFoldDB" id="A0A0H1REC2"/>
<gene>
    <name evidence="1" type="ORF">AA309_08810</name>
</gene>
<comment type="caution">
    <text evidence="1">The sequence shown here is derived from an EMBL/GenBank/DDBJ whole genome shotgun (WGS) entry which is preliminary data.</text>
</comment>
<dbReference type="Proteomes" id="UP000035489">
    <property type="component" value="Unassembled WGS sequence"/>
</dbReference>
<dbReference type="PATRIC" id="fig|1225564.3.peg.2372"/>
<dbReference type="RefSeq" id="WP_047188623.1">
    <property type="nucleotide sequence ID" value="NZ_LCYG01000020.1"/>
</dbReference>
<dbReference type="OrthoDB" id="9599985at2"/>
<evidence type="ECO:0000313" key="1">
    <source>
        <dbReference type="EMBL" id="KLK93419.1"/>
    </source>
</evidence>
<protein>
    <submittedName>
        <fullName evidence="1">Uncharacterized protein</fullName>
    </submittedName>
</protein>
<name>A0A0H1REC2_9HYPH</name>
<organism evidence="1 2">
    <name type="scientific">Microvirga vignae</name>
    <dbReference type="NCBI Taxonomy" id="1225564"/>
    <lineage>
        <taxon>Bacteria</taxon>
        <taxon>Pseudomonadati</taxon>
        <taxon>Pseudomonadota</taxon>
        <taxon>Alphaproteobacteria</taxon>
        <taxon>Hyphomicrobiales</taxon>
        <taxon>Methylobacteriaceae</taxon>
        <taxon>Microvirga</taxon>
    </lineage>
</organism>
<accession>A0A0H1REC2</accession>
<sequence>MSYDVDFEFEKEIDIEVEAEVELEWDIEFKKDVDVDIKVESDVDIKDNLTQVNVDAEAYGENTLVEIDMAVLTTDYLSHASVSVISAVD</sequence>
<proteinExistence type="predicted"/>